<dbReference type="Pfam" id="PF00848">
    <property type="entry name" value="Ring_hydroxyl_A"/>
    <property type="match status" value="1"/>
</dbReference>
<proteinExistence type="inferred from homology"/>
<evidence type="ECO:0000256" key="6">
    <source>
        <dbReference type="ARBA" id="ARBA00023004"/>
    </source>
</evidence>
<keyword evidence="4 10" id="KW-0223">Dioxygenase</keyword>
<dbReference type="InterPro" id="IPR015881">
    <property type="entry name" value="ARHD_Rieske_2Fe_2S"/>
</dbReference>
<keyword evidence="11" id="KW-1185">Reference proteome</keyword>
<dbReference type="CDD" id="cd03542">
    <property type="entry name" value="Rieske_RO_Alpha_HBDO"/>
    <property type="match status" value="1"/>
</dbReference>
<dbReference type="PRINTS" id="PR00090">
    <property type="entry name" value="RNGDIOXGNASE"/>
</dbReference>
<dbReference type="InterPro" id="IPR015879">
    <property type="entry name" value="Ring_hydroxy_dOase_asu_C_dom"/>
</dbReference>
<organism evidence="10 11">
    <name type="scientific">Polaromonas naphthalenivorans (strain CJ2)</name>
    <dbReference type="NCBI Taxonomy" id="365044"/>
    <lineage>
        <taxon>Bacteria</taxon>
        <taxon>Pseudomonadati</taxon>
        <taxon>Pseudomonadota</taxon>
        <taxon>Betaproteobacteria</taxon>
        <taxon>Burkholderiales</taxon>
        <taxon>Comamonadaceae</taxon>
        <taxon>Polaromonas</taxon>
    </lineage>
</organism>
<dbReference type="SUPFAM" id="SSF55961">
    <property type="entry name" value="Bet v1-like"/>
    <property type="match status" value="1"/>
</dbReference>
<dbReference type="PROSITE" id="PS00570">
    <property type="entry name" value="RING_HYDROXYL_ALPHA"/>
    <property type="match status" value="1"/>
</dbReference>
<gene>
    <name evidence="10" type="ordered locus">Pnap_2112</name>
</gene>
<evidence type="ECO:0000313" key="11">
    <source>
        <dbReference type="Proteomes" id="UP000000644"/>
    </source>
</evidence>
<dbReference type="GO" id="GO:0051537">
    <property type="term" value="F:2 iron, 2 sulfur cluster binding"/>
    <property type="evidence" value="ECO:0007669"/>
    <property type="project" value="UniProtKB-KW"/>
</dbReference>
<dbReference type="GO" id="GO:0051213">
    <property type="term" value="F:dioxygenase activity"/>
    <property type="evidence" value="ECO:0007669"/>
    <property type="project" value="UniProtKB-KW"/>
</dbReference>
<dbReference type="InterPro" id="IPR017941">
    <property type="entry name" value="Rieske_2Fe-2S"/>
</dbReference>
<dbReference type="KEGG" id="pna:Pnap_2112"/>
<dbReference type="PANTHER" id="PTHR43756:SF1">
    <property type="entry name" value="3-PHENYLPROPIONATE_CINNAMIC ACID DIOXYGENASE SUBUNIT ALPHA"/>
    <property type="match status" value="1"/>
</dbReference>
<evidence type="ECO:0000256" key="4">
    <source>
        <dbReference type="ARBA" id="ARBA00022964"/>
    </source>
</evidence>
<dbReference type="NCBIfam" id="TIGR03229">
    <property type="entry name" value="benzo_1_2_benA"/>
    <property type="match status" value="1"/>
</dbReference>
<dbReference type="SUPFAM" id="SSF50022">
    <property type="entry name" value="ISP domain"/>
    <property type="match status" value="1"/>
</dbReference>
<dbReference type="EMBL" id="CP000529">
    <property type="protein sequence ID" value="ABM37421.1"/>
    <property type="molecule type" value="Genomic_DNA"/>
</dbReference>
<keyword evidence="5" id="KW-0560">Oxidoreductase</keyword>
<dbReference type="eggNOG" id="COG4638">
    <property type="taxonomic scope" value="Bacteria"/>
</dbReference>
<dbReference type="Gene3D" id="3.90.380.10">
    <property type="entry name" value="Naphthalene 1,2-dioxygenase Alpha Subunit, Chain A, domain 1"/>
    <property type="match status" value="1"/>
</dbReference>
<protein>
    <submittedName>
        <fullName evidence="10">Benzoate 1,2-dioxygenase, alpha subunit</fullName>
    </submittedName>
</protein>
<name>A1VP43_POLNA</name>
<dbReference type="Pfam" id="PF00355">
    <property type="entry name" value="Rieske"/>
    <property type="match status" value="1"/>
</dbReference>
<evidence type="ECO:0000256" key="8">
    <source>
        <dbReference type="ARBA" id="ARBA00023027"/>
    </source>
</evidence>
<evidence type="ECO:0000256" key="5">
    <source>
        <dbReference type="ARBA" id="ARBA00023002"/>
    </source>
</evidence>
<feature type="domain" description="Rieske" evidence="9">
    <location>
        <begin position="63"/>
        <end position="140"/>
    </location>
</feature>
<keyword evidence="3" id="KW-0479">Metal-binding</keyword>
<dbReference type="InterPro" id="IPR036922">
    <property type="entry name" value="Rieske_2Fe-2S_sf"/>
</dbReference>
<dbReference type="GO" id="GO:0005506">
    <property type="term" value="F:iron ion binding"/>
    <property type="evidence" value="ECO:0007669"/>
    <property type="project" value="InterPro"/>
</dbReference>
<keyword evidence="7" id="KW-0411">Iron-sulfur</keyword>
<evidence type="ECO:0000256" key="2">
    <source>
        <dbReference type="ARBA" id="ARBA00022714"/>
    </source>
</evidence>
<evidence type="ECO:0000256" key="3">
    <source>
        <dbReference type="ARBA" id="ARBA00022723"/>
    </source>
</evidence>
<dbReference type="STRING" id="365044.Pnap_2112"/>
<dbReference type="HOGENOM" id="CLU_026244_4_1_4"/>
<dbReference type="Gene3D" id="2.102.10.10">
    <property type="entry name" value="Rieske [2Fe-2S] iron-sulphur domain"/>
    <property type="match status" value="1"/>
</dbReference>
<sequence length="463" mass="52654">MQTRQERRLFMSTPTHTSSVQARLDGMLVEDKEQHIYRLNRAAFTDPELFELEVKHLFEGNWIYLAHESQIPDNNDYFTTTIGRQPIVITRNKQGQLNALINACSHRGATLARRKKGNKANFTCTFHGWTFNNSGKLLKVKDGNDAGYPESFNKEGSHDLKKIARFESYRGFLFGSLNDDVKPLSEFLGEATKIIDMIVDQSPEGLEVLRGASTYTYDGNWKLQTENGADGYHVSSVHWNYAATTNHRKQSEAGDNVKAMDAGSWAKQGGGFYSFEHGHMLLWTKWANPEDRPAHAIRDELVEKFGQARADWMINHSRNLCLYPNVYLMDQFGSQIRVLRPISVDKTEVTIYCIAPKGESAEARTRRVRQYEDFFNATGMATPDDLEEFRACQQGYAGIDLPWNDMCRGSTHWVEGADAAAQEIDLHPTLSGVKTEDEGLYTEQHRYWLEAMQRAVAVDSEKA</sequence>
<evidence type="ECO:0000256" key="7">
    <source>
        <dbReference type="ARBA" id="ARBA00023014"/>
    </source>
</evidence>
<dbReference type="InterPro" id="IPR017639">
    <property type="entry name" value="Benzo_1-2-diOase_lsu"/>
</dbReference>
<dbReference type="PROSITE" id="PS51296">
    <property type="entry name" value="RIESKE"/>
    <property type="match status" value="1"/>
</dbReference>
<dbReference type="CDD" id="cd08879">
    <property type="entry name" value="RHO_alpha_C_AntDO-like"/>
    <property type="match status" value="1"/>
</dbReference>
<evidence type="ECO:0000256" key="1">
    <source>
        <dbReference type="ARBA" id="ARBA00008751"/>
    </source>
</evidence>
<dbReference type="InterPro" id="IPR001663">
    <property type="entry name" value="Rng_hydr_dOase-A"/>
</dbReference>
<keyword evidence="6" id="KW-0408">Iron</keyword>
<reference evidence="11" key="1">
    <citation type="journal article" date="2009" name="Environ. Microbiol.">
        <title>The genome of Polaromonas naphthalenivorans strain CJ2, isolated from coal tar-contaminated sediment, reveals physiological and metabolic versatility and evolution through extensive horizontal gene transfer.</title>
        <authorList>
            <person name="Yagi J.M."/>
            <person name="Sims D."/>
            <person name="Brettin T."/>
            <person name="Bruce D."/>
            <person name="Madsen E.L."/>
        </authorList>
    </citation>
    <scope>NUCLEOTIDE SEQUENCE [LARGE SCALE GENOMIC DNA]</scope>
    <source>
        <strain evidence="11">CJ2</strain>
    </source>
</reference>
<evidence type="ECO:0000259" key="9">
    <source>
        <dbReference type="PROSITE" id="PS51296"/>
    </source>
</evidence>
<dbReference type="Proteomes" id="UP000000644">
    <property type="component" value="Chromosome"/>
</dbReference>
<dbReference type="AlphaFoldDB" id="A1VP43"/>
<keyword evidence="2" id="KW-0001">2Fe-2S</keyword>
<dbReference type="PANTHER" id="PTHR43756">
    <property type="entry name" value="CHOLINE MONOOXYGENASE, CHLOROPLASTIC"/>
    <property type="match status" value="1"/>
</dbReference>
<accession>A1VP43</accession>
<evidence type="ECO:0000313" key="10">
    <source>
        <dbReference type="EMBL" id="ABM37421.1"/>
    </source>
</evidence>
<keyword evidence="8" id="KW-0520">NAD</keyword>
<comment type="similarity">
    <text evidence="1">Belongs to the bacterial ring-hydroxylating dioxygenase alpha subunit family.</text>
</comment>